<evidence type="ECO:0000256" key="1">
    <source>
        <dbReference type="SAM" id="Phobius"/>
    </source>
</evidence>
<evidence type="ECO:0000313" key="3">
    <source>
        <dbReference type="Proteomes" id="UP000494216"/>
    </source>
</evidence>
<protein>
    <recommendedName>
        <fullName evidence="4">DUF4845 domain-containing protein</fullName>
    </recommendedName>
</protein>
<dbReference type="Pfam" id="PF16137">
    <property type="entry name" value="DUF4845"/>
    <property type="match status" value="1"/>
</dbReference>
<proteinExistence type="predicted"/>
<keyword evidence="1" id="KW-0812">Transmembrane</keyword>
<name>A0A8S0Y650_9GAMM</name>
<accession>A0A8S0Y650</accession>
<dbReference type="InterPro" id="IPR032314">
    <property type="entry name" value="DUF4845"/>
</dbReference>
<sequence length="125" mass="14253">MNISPERQQGLTLISITFILGLIAFFTLLVLKIAPIYLDHSKVANALAALEKSTDIETKTEYEVRDSLNKRFNINYVYDVTQDDIKVTKHGNYLKVVIEYEVVKKIVGNLSVLVEFKDFIEVGQE</sequence>
<feature type="transmembrane region" description="Helical" evidence="1">
    <location>
        <begin position="12"/>
        <end position="31"/>
    </location>
</feature>
<dbReference type="EMBL" id="CADCXN010000051">
    <property type="protein sequence ID" value="CAA9890493.1"/>
    <property type="molecule type" value="Genomic_DNA"/>
</dbReference>
<reference evidence="2 3" key="1">
    <citation type="submission" date="2020-02" db="EMBL/GenBank/DDBJ databases">
        <authorList>
            <person name="Hogendoorn C."/>
        </authorList>
    </citation>
    <scope>NUCLEOTIDE SEQUENCE [LARGE SCALE GENOMIC DNA]</scope>
    <source>
        <strain evidence="2">METHB21</strain>
    </source>
</reference>
<dbReference type="RefSeq" id="WP_174625418.1">
    <property type="nucleotide sequence ID" value="NZ_CADCXN010000051.1"/>
</dbReference>
<organism evidence="2 3">
    <name type="scientific">Candidatus Methylobacter favarea</name>
    <dbReference type="NCBI Taxonomy" id="2707345"/>
    <lineage>
        <taxon>Bacteria</taxon>
        <taxon>Pseudomonadati</taxon>
        <taxon>Pseudomonadota</taxon>
        <taxon>Gammaproteobacteria</taxon>
        <taxon>Methylococcales</taxon>
        <taxon>Methylococcaceae</taxon>
        <taxon>Methylobacter</taxon>
    </lineage>
</organism>
<evidence type="ECO:0008006" key="4">
    <source>
        <dbReference type="Google" id="ProtNLM"/>
    </source>
</evidence>
<keyword evidence="3" id="KW-1185">Reference proteome</keyword>
<comment type="caution">
    <text evidence="2">The sequence shown here is derived from an EMBL/GenBank/DDBJ whole genome shotgun (WGS) entry which is preliminary data.</text>
</comment>
<gene>
    <name evidence="2" type="ORF">METHB2_230015</name>
</gene>
<keyword evidence="1" id="KW-0472">Membrane</keyword>
<dbReference type="Proteomes" id="UP000494216">
    <property type="component" value="Unassembled WGS sequence"/>
</dbReference>
<evidence type="ECO:0000313" key="2">
    <source>
        <dbReference type="EMBL" id="CAA9890493.1"/>
    </source>
</evidence>
<dbReference type="AlphaFoldDB" id="A0A8S0Y650"/>
<keyword evidence="1" id="KW-1133">Transmembrane helix</keyword>